<dbReference type="SUPFAM" id="SSF56300">
    <property type="entry name" value="Metallo-dependent phosphatases"/>
    <property type="match status" value="1"/>
</dbReference>
<dbReference type="InterPro" id="IPR015914">
    <property type="entry name" value="PAPs_N"/>
</dbReference>
<feature type="domain" description="Calcineurin-like phosphoesterase" evidence="2">
    <location>
        <begin position="147"/>
        <end position="340"/>
    </location>
</feature>
<dbReference type="EMBL" id="FUYS01000008">
    <property type="protein sequence ID" value="SKB78039.1"/>
    <property type="molecule type" value="Genomic_DNA"/>
</dbReference>
<gene>
    <name evidence="4" type="ORF">SAMN05660226_03107</name>
</gene>
<evidence type="ECO:0000259" key="3">
    <source>
        <dbReference type="Pfam" id="PF16656"/>
    </source>
</evidence>
<dbReference type="STRING" id="623280.SAMN05660226_03107"/>
<feature type="domain" description="Purple acid phosphatase N-terminal" evidence="3">
    <location>
        <begin position="42"/>
        <end position="138"/>
    </location>
</feature>
<name>A0A1T5E2F3_9SPHI</name>
<organism evidence="4 5">
    <name type="scientific">Parapedobacter luteus</name>
    <dbReference type="NCBI Taxonomy" id="623280"/>
    <lineage>
        <taxon>Bacteria</taxon>
        <taxon>Pseudomonadati</taxon>
        <taxon>Bacteroidota</taxon>
        <taxon>Sphingobacteriia</taxon>
        <taxon>Sphingobacteriales</taxon>
        <taxon>Sphingobacteriaceae</taxon>
        <taxon>Parapedobacter</taxon>
    </lineage>
</organism>
<proteinExistence type="predicted"/>
<dbReference type="Proteomes" id="UP000190541">
    <property type="component" value="Unassembled WGS sequence"/>
</dbReference>
<keyword evidence="5" id="KW-1185">Reference proteome</keyword>
<dbReference type="PANTHER" id="PTHR45867:SF3">
    <property type="entry name" value="ACID PHOSPHATASE TYPE 7"/>
    <property type="match status" value="1"/>
</dbReference>
<dbReference type="Pfam" id="PF00149">
    <property type="entry name" value="Metallophos"/>
    <property type="match status" value="1"/>
</dbReference>
<dbReference type="AlphaFoldDB" id="A0A1T5E2F3"/>
<reference evidence="4 5" key="1">
    <citation type="submission" date="2017-02" db="EMBL/GenBank/DDBJ databases">
        <authorList>
            <person name="Peterson S.W."/>
        </authorList>
    </citation>
    <scope>NUCLEOTIDE SEQUENCE [LARGE SCALE GENOMIC DNA]</scope>
    <source>
        <strain evidence="4 5">DSM 22899</strain>
    </source>
</reference>
<dbReference type="CDD" id="cd00063">
    <property type="entry name" value="FN3"/>
    <property type="match status" value="1"/>
</dbReference>
<protein>
    <submittedName>
        <fullName evidence="4">Calcineurin-like phosphoesterase</fullName>
    </submittedName>
</protein>
<evidence type="ECO:0000313" key="5">
    <source>
        <dbReference type="Proteomes" id="UP000190541"/>
    </source>
</evidence>
<dbReference type="Gene3D" id="2.60.40.380">
    <property type="entry name" value="Purple acid phosphatase-like, N-terminal"/>
    <property type="match status" value="1"/>
</dbReference>
<keyword evidence="1" id="KW-0732">Signal</keyword>
<accession>A0A1T5E2F3</accession>
<evidence type="ECO:0000313" key="4">
    <source>
        <dbReference type="EMBL" id="SKB78039.1"/>
    </source>
</evidence>
<evidence type="ECO:0000256" key="1">
    <source>
        <dbReference type="ARBA" id="ARBA00022729"/>
    </source>
</evidence>
<dbReference type="InterPro" id="IPR004843">
    <property type="entry name" value="Calcineurin-like_PHP"/>
</dbReference>
<dbReference type="RefSeq" id="WP_079717762.1">
    <property type="nucleotide sequence ID" value="NZ_FUYS01000008.1"/>
</dbReference>
<sequence>MKPSLKNSFLLPLLFVVLLCCRGVGIYAQGQQTVAYPPSPIPDRIVLNVTEDLSTSMAVTWRTSRDVSAGAAQIAIADANPAFAGSAKTVTAATHSLHVEEVGANYHAVVFNGLRPNTTYAYRVGNGEYWSEWLHFTTAGNRGEKLTFLYFGDVQANIRPLWSRVIRHAYRVAPETRLALYGGDLVNRANRDVEWGEWFAAGGFIHGEVPAMPTPGNHDHADTEQGDDRISVFWRPQFTLPENGPSGLEESCYFIDVQGVRFISINTERYDVSNDDRKNQREWLERLLADNPNRWTCVVMHHPIYSTKRNRDNAELRKDLKPLFDRYGVDLVLQGHDHTYARGMTSIPMDDGKSSGTMYVVSVSGPKMADVLQADWMERSADHTQLFHVIDIENDVLRFRALTATGERYDEFELHKTPGGINRLVNQIPIHAGSQ</sequence>
<dbReference type="GO" id="GO:0046872">
    <property type="term" value="F:metal ion binding"/>
    <property type="evidence" value="ECO:0007669"/>
    <property type="project" value="InterPro"/>
</dbReference>
<dbReference type="InterPro" id="IPR008963">
    <property type="entry name" value="Purple_acid_Pase-like_N"/>
</dbReference>
<dbReference type="Pfam" id="PF16656">
    <property type="entry name" value="Pur_ac_phosph_N"/>
    <property type="match status" value="1"/>
</dbReference>
<dbReference type="PANTHER" id="PTHR45867">
    <property type="entry name" value="PURPLE ACID PHOSPHATASE"/>
    <property type="match status" value="1"/>
</dbReference>
<dbReference type="SUPFAM" id="SSF49363">
    <property type="entry name" value="Purple acid phosphatase, N-terminal domain"/>
    <property type="match status" value="1"/>
</dbReference>
<dbReference type="InterPro" id="IPR003961">
    <property type="entry name" value="FN3_dom"/>
</dbReference>
<dbReference type="InterPro" id="IPR029052">
    <property type="entry name" value="Metallo-depent_PP-like"/>
</dbReference>
<dbReference type="GO" id="GO:0003993">
    <property type="term" value="F:acid phosphatase activity"/>
    <property type="evidence" value="ECO:0007669"/>
    <property type="project" value="InterPro"/>
</dbReference>
<dbReference type="Gene3D" id="3.60.21.10">
    <property type="match status" value="1"/>
</dbReference>
<evidence type="ECO:0000259" key="2">
    <source>
        <dbReference type="Pfam" id="PF00149"/>
    </source>
</evidence>
<dbReference type="OrthoDB" id="9801383at2"/>